<comment type="subunit">
    <text evidence="4">Homotrimer.</text>
</comment>
<proteinExistence type="inferred from homology"/>
<dbReference type="InterPro" id="IPR000887">
    <property type="entry name" value="Aldlse_KDPG_KHG"/>
</dbReference>
<name>A0A420F7F0_9ACTN</name>
<comment type="pathway">
    <text evidence="2">Carbohydrate acid metabolism; 2-dehydro-3-deoxy-D-gluconate degradation; D-glyceraldehyde 3-phosphate and pyruvate from 2-dehydro-3-deoxy-D-gluconate: step 2/2.</text>
</comment>
<comment type="caution">
    <text evidence="9">The sequence shown here is derived from an EMBL/GenBank/DDBJ whole genome shotgun (WGS) entry which is preliminary data.</text>
</comment>
<evidence type="ECO:0000256" key="2">
    <source>
        <dbReference type="ARBA" id="ARBA00004736"/>
    </source>
</evidence>
<comment type="catalytic activity">
    <reaction evidence="1">
        <text>2-dehydro-3-deoxy-6-phospho-D-gluconate = D-glyceraldehyde 3-phosphate + pyruvate</text>
        <dbReference type="Rhea" id="RHEA:17089"/>
        <dbReference type="ChEBI" id="CHEBI:15361"/>
        <dbReference type="ChEBI" id="CHEBI:57569"/>
        <dbReference type="ChEBI" id="CHEBI:59776"/>
        <dbReference type="EC" id="4.1.2.14"/>
    </reaction>
</comment>
<keyword evidence="6 9" id="KW-0456">Lyase</keyword>
<evidence type="ECO:0000313" key="9">
    <source>
        <dbReference type="EMBL" id="RKF28846.1"/>
    </source>
</evidence>
<dbReference type="RefSeq" id="WP_120326933.1">
    <property type="nucleotide sequence ID" value="NZ_RAQQ01000002.1"/>
</dbReference>
<dbReference type="InterPro" id="IPR031337">
    <property type="entry name" value="KDPG/KHG_AS_1"/>
</dbReference>
<dbReference type="Proteomes" id="UP000285744">
    <property type="component" value="Unassembled WGS sequence"/>
</dbReference>
<dbReference type="InterPro" id="IPR013785">
    <property type="entry name" value="Aldolase_TIM"/>
</dbReference>
<dbReference type="OrthoDB" id="9805177at2"/>
<comment type="similarity">
    <text evidence="3">Belongs to the KHG/KDPG aldolase family.</text>
</comment>
<dbReference type="PROSITE" id="PS00160">
    <property type="entry name" value="ALDOLASE_KDPG_KHG_2"/>
    <property type="match status" value="1"/>
</dbReference>
<dbReference type="EC" id="4.1.2.14" evidence="5"/>
<evidence type="ECO:0000256" key="6">
    <source>
        <dbReference type="ARBA" id="ARBA00023239"/>
    </source>
</evidence>
<accession>A0A420F7F0</accession>
<evidence type="ECO:0000313" key="10">
    <source>
        <dbReference type="Proteomes" id="UP000285744"/>
    </source>
</evidence>
<dbReference type="Pfam" id="PF01081">
    <property type="entry name" value="Aldolase"/>
    <property type="match status" value="1"/>
</dbReference>
<evidence type="ECO:0000256" key="8">
    <source>
        <dbReference type="ARBA" id="ARBA00023277"/>
    </source>
</evidence>
<gene>
    <name evidence="9" type="primary">eda</name>
    <name evidence="9" type="ORF">D7I43_03700</name>
</gene>
<reference evidence="9 10" key="1">
    <citation type="journal article" date="2018" name="Int. J. Syst. Evol. Microbiol.">
        <title>Micromonospora globbae sp. nov., an endophytic actinomycete isolated from roots of Globba winitii C. H. Wright.</title>
        <authorList>
            <person name="Kuncharoen N."/>
            <person name="Pittayakhajonwut P."/>
            <person name="Tanasupawat S."/>
        </authorList>
    </citation>
    <scope>NUCLEOTIDE SEQUENCE [LARGE SCALE GENOMIC DNA]</scope>
    <source>
        <strain evidence="9 10">WPS1-2</strain>
    </source>
</reference>
<dbReference type="GO" id="GO:0008675">
    <property type="term" value="F:2-dehydro-3-deoxy-phosphogluconate aldolase activity"/>
    <property type="evidence" value="ECO:0007669"/>
    <property type="project" value="UniProtKB-EC"/>
</dbReference>
<dbReference type="PROSITE" id="PS00159">
    <property type="entry name" value="ALDOLASE_KDPG_KHG_1"/>
    <property type="match status" value="1"/>
</dbReference>
<dbReference type="CDD" id="cd00452">
    <property type="entry name" value="KDPG_aldolase"/>
    <property type="match status" value="1"/>
</dbReference>
<dbReference type="InterPro" id="IPR031338">
    <property type="entry name" value="KDPG/KHG_AS_2"/>
</dbReference>
<dbReference type="AlphaFoldDB" id="A0A420F7F0"/>
<dbReference type="SUPFAM" id="SSF51569">
    <property type="entry name" value="Aldolase"/>
    <property type="match status" value="1"/>
</dbReference>
<dbReference type="PANTHER" id="PTHR30246:SF1">
    <property type="entry name" value="2-DEHYDRO-3-DEOXY-6-PHOSPHOGALACTONATE ALDOLASE-RELATED"/>
    <property type="match status" value="1"/>
</dbReference>
<dbReference type="PANTHER" id="PTHR30246">
    <property type="entry name" value="2-KETO-3-DEOXY-6-PHOSPHOGLUCONATE ALDOLASE"/>
    <property type="match status" value="1"/>
</dbReference>
<evidence type="ECO:0000256" key="1">
    <source>
        <dbReference type="ARBA" id="ARBA00000654"/>
    </source>
</evidence>
<keyword evidence="7" id="KW-0704">Schiff base</keyword>
<evidence type="ECO:0000256" key="4">
    <source>
        <dbReference type="ARBA" id="ARBA00011233"/>
    </source>
</evidence>
<protein>
    <recommendedName>
        <fullName evidence="5">2-dehydro-3-deoxy-phosphogluconate aldolase</fullName>
        <ecNumber evidence="5">4.1.2.14</ecNumber>
    </recommendedName>
</protein>
<dbReference type="Gene3D" id="3.20.20.70">
    <property type="entry name" value="Aldolase class I"/>
    <property type="match status" value="1"/>
</dbReference>
<dbReference type="NCBIfam" id="TIGR01182">
    <property type="entry name" value="eda"/>
    <property type="match status" value="1"/>
</dbReference>
<dbReference type="EMBL" id="RAQQ01000002">
    <property type="protein sequence ID" value="RKF28846.1"/>
    <property type="molecule type" value="Genomic_DNA"/>
</dbReference>
<keyword evidence="8" id="KW-0119">Carbohydrate metabolism</keyword>
<sequence length="219" mass="21846">MDAPTTIRSAADLVRLGPVIPVVVLDDAADAVPLARALLRGGVRTMEITLRTPAALPALREVATRVPEMVVGAGTVLTAAQVDEAAAAGARFLVSPGATARLTRAALDTGLPYLPGAGTVGEMMALAEAGLTTVKFFPAAAAGGPAYLAALSQPLPDLTFCPTGGVSADTAPRWLALPNVACVGGSWLTPAAAVRSRDEATLTALARRAAALGSDGGSG</sequence>
<organism evidence="9 10">
    <name type="scientific">Micromonospora globbae</name>
    <dbReference type="NCBI Taxonomy" id="1894969"/>
    <lineage>
        <taxon>Bacteria</taxon>
        <taxon>Bacillati</taxon>
        <taxon>Actinomycetota</taxon>
        <taxon>Actinomycetes</taxon>
        <taxon>Micromonosporales</taxon>
        <taxon>Micromonosporaceae</taxon>
        <taxon>Micromonospora</taxon>
    </lineage>
</organism>
<evidence type="ECO:0000256" key="3">
    <source>
        <dbReference type="ARBA" id="ARBA00006906"/>
    </source>
</evidence>
<evidence type="ECO:0000256" key="7">
    <source>
        <dbReference type="ARBA" id="ARBA00023270"/>
    </source>
</evidence>
<evidence type="ECO:0000256" key="5">
    <source>
        <dbReference type="ARBA" id="ARBA00013063"/>
    </source>
</evidence>